<name>A0A9W7B582_9STRA</name>
<evidence type="ECO:0000256" key="4">
    <source>
        <dbReference type="SAM" id="MobiDB-lite"/>
    </source>
</evidence>
<feature type="compositionally biased region" description="Basic and acidic residues" evidence="4">
    <location>
        <begin position="491"/>
        <end position="502"/>
    </location>
</feature>
<dbReference type="OrthoDB" id="674604at2759"/>
<dbReference type="Gene3D" id="2.130.10.10">
    <property type="entry name" value="YVTN repeat-like/Quinoprotein amine dehydrogenase"/>
    <property type="match status" value="1"/>
</dbReference>
<feature type="region of interest" description="Disordered" evidence="4">
    <location>
        <begin position="470"/>
        <end position="502"/>
    </location>
</feature>
<proteinExistence type="predicted"/>
<evidence type="ECO:0000256" key="1">
    <source>
        <dbReference type="ARBA" id="ARBA00022574"/>
    </source>
</evidence>
<accession>A0A9W7B582</accession>
<evidence type="ECO:0000256" key="3">
    <source>
        <dbReference type="PROSITE-ProRule" id="PRU00221"/>
    </source>
</evidence>
<keyword evidence="6" id="KW-1185">Reference proteome</keyword>
<dbReference type="InterPro" id="IPR015943">
    <property type="entry name" value="WD40/YVTN_repeat-like_dom_sf"/>
</dbReference>
<evidence type="ECO:0000313" key="5">
    <source>
        <dbReference type="EMBL" id="GMH84441.1"/>
    </source>
</evidence>
<evidence type="ECO:0000313" key="6">
    <source>
        <dbReference type="Proteomes" id="UP001165085"/>
    </source>
</evidence>
<feature type="repeat" description="WD" evidence="3">
    <location>
        <begin position="214"/>
        <end position="227"/>
    </location>
</feature>
<dbReference type="EMBL" id="BRXY01000293">
    <property type="protein sequence ID" value="GMH84441.1"/>
    <property type="molecule type" value="Genomic_DNA"/>
</dbReference>
<keyword evidence="1 3" id="KW-0853">WD repeat</keyword>
<keyword evidence="2" id="KW-0677">Repeat</keyword>
<protein>
    <submittedName>
        <fullName evidence="5">Uncharacterized protein</fullName>
    </submittedName>
</protein>
<feature type="region of interest" description="Disordered" evidence="4">
    <location>
        <begin position="138"/>
        <end position="215"/>
    </location>
</feature>
<dbReference type="AlphaFoldDB" id="A0A9W7B582"/>
<dbReference type="InterPro" id="IPR001680">
    <property type="entry name" value="WD40_rpt"/>
</dbReference>
<dbReference type="SUPFAM" id="SSF50998">
    <property type="entry name" value="Quinoprotein alcohol dehydrogenase-like"/>
    <property type="match status" value="1"/>
</dbReference>
<dbReference type="PANTHER" id="PTHR19848:SF8">
    <property type="entry name" value="F-BOX AND WD REPEAT DOMAIN CONTAINING 7"/>
    <property type="match status" value="1"/>
</dbReference>
<feature type="compositionally biased region" description="Acidic residues" evidence="4">
    <location>
        <begin position="148"/>
        <end position="161"/>
    </location>
</feature>
<feature type="region of interest" description="Disordered" evidence="4">
    <location>
        <begin position="651"/>
        <end position="747"/>
    </location>
</feature>
<dbReference type="Proteomes" id="UP001165085">
    <property type="component" value="Unassembled WGS sequence"/>
</dbReference>
<reference evidence="6" key="1">
    <citation type="journal article" date="2023" name="Commun. Biol.">
        <title>Genome analysis of Parmales, the sister group of diatoms, reveals the evolutionary specialization of diatoms from phago-mixotrophs to photoautotrophs.</title>
        <authorList>
            <person name="Ban H."/>
            <person name="Sato S."/>
            <person name="Yoshikawa S."/>
            <person name="Yamada K."/>
            <person name="Nakamura Y."/>
            <person name="Ichinomiya M."/>
            <person name="Sato N."/>
            <person name="Blanc-Mathieu R."/>
            <person name="Endo H."/>
            <person name="Kuwata A."/>
            <person name="Ogata H."/>
        </authorList>
    </citation>
    <scope>NUCLEOTIDE SEQUENCE [LARGE SCALE GENOMIC DNA]</scope>
    <source>
        <strain evidence="6">NIES 3701</strain>
    </source>
</reference>
<feature type="compositionally biased region" description="Basic residues" evidence="4">
    <location>
        <begin position="192"/>
        <end position="208"/>
    </location>
</feature>
<dbReference type="PANTHER" id="PTHR19848">
    <property type="entry name" value="WD40 REPEAT PROTEIN"/>
    <property type="match status" value="1"/>
</dbReference>
<sequence>MAANVTSYTALPIPLKGSGSSIISSAVDPSGSSCYTVDTNGMLSAMWAKSGGVKASFGEGGYVDTKSQYVTSMSVFADDFGSGSILTGGGYEIMGSPKGGEAMTQGIVKQWDLVRGTNVATYMGGSGLVRCLGIPGRTQENSATTVPIEEEKDEEDEEEGKEQEAKRNEDNPYADDPTWGAMEEDPEEEAKKKRRRAAERKKKFRPNGHRLTTFVSGGDDRTLRVWDCVKTSMTAELEENGVGAIKNIATCEGRHGLVLTGHRAGNTSMSGDVCIWDINGRLCMNKLKDVHVSEVNAMVLSPCGMKLFTAGGADDPTMKEWDLRMMKKVKNVGFHKDRVQALGLLTTPGVSYLTHASKDGTNGLTAVTKSGVIRSKQVAEIDDFQGWSTHLSLVPMKLGNVKFAGGQKRKSTPDVFTIGTDRQLRQYDLSDFISLSDPKAAEKLPEGGVEKDVAKMKLSAEDNYHRQQTDFWDSFPSSEEVHGASTKAKAKKDEEKDDGIARDKYGNEVGSIEYWVAKGNEPKRLKVGDIVVLAGDNAEMETPDAGEGEGGITDAQKEILKAHREAKAANLPEEAKDGALKFGKSDLGIITKDDNSGVPFEILSGLSGEKGWYEEEHVEIANIETIKRARKQNDISVASLKTGEVKKEVEEKKEKEVLSKRNFQNDNDDLEDQEAVGYYQQMLMGPGGHGGWSGESEKKEEVVNKVVESKAESKAESKIGGEDDPETFSLSKFKPPTPPVQSAADVQAEAARQAAVAESMAIYRKKKGAGGKRQSRF</sequence>
<organism evidence="5 6">
    <name type="scientific">Triparma strigata</name>
    <dbReference type="NCBI Taxonomy" id="1606541"/>
    <lineage>
        <taxon>Eukaryota</taxon>
        <taxon>Sar</taxon>
        <taxon>Stramenopiles</taxon>
        <taxon>Ochrophyta</taxon>
        <taxon>Bolidophyceae</taxon>
        <taxon>Parmales</taxon>
        <taxon>Triparmaceae</taxon>
        <taxon>Triparma</taxon>
    </lineage>
</organism>
<dbReference type="PROSITE" id="PS50082">
    <property type="entry name" value="WD_REPEATS_2"/>
    <property type="match status" value="1"/>
</dbReference>
<feature type="compositionally biased region" description="Basic and acidic residues" evidence="4">
    <location>
        <begin position="695"/>
        <end position="721"/>
    </location>
</feature>
<gene>
    <name evidence="5" type="ORF">TrST_g2122</name>
</gene>
<evidence type="ECO:0000256" key="2">
    <source>
        <dbReference type="ARBA" id="ARBA00022737"/>
    </source>
</evidence>
<comment type="caution">
    <text evidence="5">The sequence shown here is derived from an EMBL/GenBank/DDBJ whole genome shotgun (WGS) entry which is preliminary data.</text>
</comment>
<dbReference type="InterPro" id="IPR011047">
    <property type="entry name" value="Quinoprotein_ADH-like_sf"/>
</dbReference>